<dbReference type="Proteomes" id="UP000253941">
    <property type="component" value="Unassembled WGS sequence"/>
</dbReference>
<comment type="catalytic activity">
    <reaction evidence="1 9">
        <text>1-(5-phospho-beta-D-ribosyl)-ATP + H2O = 1-(5-phospho-beta-D-ribosyl)-5'-AMP + diphosphate + H(+)</text>
        <dbReference type="Rhea" id="RHEA:22828"/>
        <dbReference type="ChEBI" id="CHEBI:15377"/>
        <dbReference type="ChEBI" id="CHEBI:15378"/>
        <dbReference type="ChEBI" id="CHEBI:33019"/>
        <dbReference type="ChEBI" id="CHEBI:59457"/>
        <dbReference type="ChEBI" id="CHEBI:73183"/>
        <dbReference type="EC" id="3.6.1.31"/>
    </reaction>
</comment>
<dbReference type="InterPro" id="IPR021130">
    <property type="entry name" value="PRib-ATP_PPHydrolase-like"/>
</dbReference>
<dbReference type="PANTHER" id="PTHR42945:SF1">
    <property type="entry name" value="HISTIDINE BIOSYNTHESIS BIFUNCTIONAL PROTEIN HIS7"/>
    <property type="match status" value="1"/>
</dbReference>
<dbReference type="GO" id="GO:0004636">
    <property type="term" value="F:phosphoribosyl-ATP diphosphatase activity"/>
    <property type="evidence" value="ECO:0007669"/>
    <property type="project" value="UniProtKB-UniRule"/>
</dbReference>
<dbReference type="GO" id="GO:0005737">
    <property type="term" value="C:cytoplasm"/>
    <property type="evidence" value="ECO:0007669"/>
    <property type="project" value="UniProtKB-SubCell"/>
</dbReference>
<dbReference type="GO" id="GO:0005524">
    <property type="term" value="F:ATP binding"/>
    <property type="evidence" value="ECO:0007669"/>
    <property type="project" value="UniProtKB-KW"/>
</dbReference>
<name>A0A369TK50_9PROT</name>
<dbReference type="Gene3D" id="1.10.287.1080">
    <property type="entry name" value="MazG-like"/>
    <property type="match status" value="1"/>
</dbReference>
<dbReference type="PANTHER" id="PTHR42945">
    <property type="entry name" value="HISTIDINE BIOSYNTHESIS BIFUNCTIONAL PROTEIN"/>
    <property type="match status" value="1"/>
</dbReference>
<dbReference type="HAMAP" id="MF_01020">
    <property type="entry name" value="HisE"/>
    <property type="match status" value="1"/>
</dbReference>
<dbReference type="EC" id="3.6.1.31" evidence="9"/>
<evidence type="ECO:0000256" key="7">
    <source>
        <dbReference type="ARBA" id="ARBA00022840"/>
    </source>
</evidence>
<dbReference type="EMBL" id="QPMH01000002">
    <property type="protein sequence ID" value="RDD63296.1"/>
    <property type="molecule type" value="Genomic_DNA"/>
</dbReference>
<keyword evidence="8 9" id="KW-0368">Histidine biosynthesis</keyword>
<evidence type="ECO:0000256" key="1">
    <source>
        <dbReference type="ARBA" id="ARBA00001460"/>
    </source>
</evidence>
<keyword evidence="5 9" id="KW-0547">Nucleotide-binding</keyword>
<dbReference type="GO" id="GO:0000105">
    <property type="term" value="P:L-histidine biosynthetic process"/>
    <property type="evidence" value="ECO:0007669"/>
    <property type="project" value="UniProtKB-UniRule"/>
</dbReference>
<keyword evidence="6 9" id="KW-0378">Hydrolase</keyword>
<evidence type="ECO:0000256" key="8">
    <source>
        <dbReference type="ARBA" id="ARBA00023102"/>
    </source>
</evidence>
<accession>A0A369TK50</accession>
<dbReference type="NCBIfam" id="NF001613">
    <property type="entry name" value="PRK00400.1-5"/>
    <property type="match status" value="1"/>
</dbReference>
<evidence type="ECO:0000256" key="3">
    <source>
        <dbReference type="ARBA" id="ARBA00009392"/>
    </source>
</evidence>
<dbReference type="NCBIfam" id="NF001611">
    <property type="entry name" value="PRK00400.1-3"/>
    <property type="match status" value="1"/>
</dbReference>
<proteinExistence type="inferred from homology"/>
<keyword evidence="4 9" id="KW-0028">Amino-acid biosynthesis</keyword>
<dbReference type="InterPro" id="IPR008179">
    <property type="entry name" value="HisE"/>
</dbReference>
<protein>
    <recommendedName>
        <fullName evidence="9">Phosphoribosyl-ATP pyrophosphatase</fullName>
        <shortName evidence="9">PRA-PH</shortName>
        <ecNumber evidence="9">3.6.1.31</ecNumber>
    </recommendedName>
</protein>
<dbReference type="Pfam" id="PF01503">
    <property type="entry name" value="PRA-PH"/>
    <property type="match status" value="1"/>
</dbReference>
<dbReference type="AlphaFoldDB" id="A0A369TK50"/>
<keyword evidence="7 9" id="KW-0067">ATP-binding</keyword>
<evidence type="ECO:0000256" key="5">
    <source>
        <dbReference type="ARBA" id="ARBA00022741"/>
    </source>
</evidence>
<keyword evidence="9" id="KW-0963">Cytoplasm</keyword>
<dbReference type="NCBIfam" id="TIGR03188">
    <property type="entry name" value="histidine_hisI"/>
    <property type="match status" value="1"/>
</dbReference>
<sequence>MATDSETHVLDRLQAVIDSRHGSDPETSYTAKLLDQGPEKIAKKLGEEAVEAVIEGVRGDTKRLAAESADMLYHLLVLWSARGVRPDDVWQALEARMGTSGIEEKKARKKLA</sequence>
<gene>
    <name evidence="9" type="primary">hisE</name>
    <name evidence="10" type="ORF">DRB17_02260</name>
</gene>
<evidence type="ECO:0000256" key="2">
    <source>
        <dbReference type="ARBA" id="ARBA00005204"/>
    </source>
</evidence>
<comment type="pathway">
    <text evidence="2 9">Amino-acid biosynthesis; L-histidine biosynthesis; L-histidine from 5-phospho-alpha-D-ribose 1-diphosphate: step 2/9.</text>
</comment>
<evidence type="ECO:0000256" key="4">
    <source>
        <dbReference type="ARBA" id="ARBA00022605"/>
    </source>
</evidence>
<dbReference type="RefSeq" id="WP_114580552.1">
    <property type="nucleotide sequence ID" value="NZ_QPMH01000002.1"/>
</dbReference>
<dbReference type="UniPathway" id="UPA00031">
    <property type="reaction ID" value="UER00007"/>
</dbReference>
<dbReference type="CDD" id="cd11534">
    <property type="entry name" value="NTP-PPase_HisIE_like"/>
    <property type="match status" value="1"/>
</dbReference>
<keyword evidence="11" id="KW-1185">Reference proteome</keyword>
<evidence type="ECO:0000256" key="9">
    <source>
        <dbReference type="HAMAP-Rule" id="MF_01020"/>
    </source>
</evidence>
<comment type="subcellular location">
    <subcellularLocation>
        <location evidence="9">Cytoplasm</location>
    </subcellularLocation>
</comment>
<evidence type="ECO:0000256" key="6">
    <source>
        <dbReference type="ARBA" id="ARBA00022801"/>
    </source>
</evidence>
<organism evidence="10 11">
    <name type="scientific">Ferruginivarius sediminum</name>
    <dbReference type="NCBI Taxonomy" id="2661937"/>
    <lineage>
        <taxon>Bacteria</taxon>
        <taxon>Pseudomonadati</taxon>
        <taxon>Pseudomonadota</taxon>
        <taxon>Alphaproteobacteria</taxon>
        <taxon>Rhodospirillales</taxon>
        <taxon>Rhodospirillaceae</taxon>
        <taxon>Ferruginivarius</taxon>
    </lineage>
</organism>
<evidence type="ECO:0000313" key="10">
    <source>
        <dbReference type="EMBL" id="RDD63296.1"/>
    </source>
</evidence>
<dbReference type="SUPFAM" id="SSF101386">
    <property type="entry name" value="all-alpha NTP pyrophosphatases"/>
    <property type="match status" value="1"/>
</dbReference>
<evidence type="ECO:0000313" key="11">
    <source>
        <dbReference type="Proteomes" id="UP000253941"/>
    </source>
</evidence>
<comment type="caution">
    <text evidence="10">The sequence shown here is derived from an EMBL/GenBank/DDBJ whole genome shotgun (WGS) entry which is preliminary data.</text>
</comment>
<comment type="similarity">
    <text evidence="3 9">Belongs to the PRA-PH family.</text>
</comment>
<reference evidence="10 11" key="1">
    <citation type="submission" date="2018-07" db="EMBL/GenBank/DDBJ databases">
        <title>Venubactetium sediminum gen. nov., sp. nov., isolated from a marine solar saltern.</title>
        <authorList>
            <person name="Wang S."/>
        </authorList>
    </citation>
    <scope>NUCLEOTIDE SEQUENCE [LARGE SCALE GENOMIC DNA]</scope>
    <source>
        <strain evidence="10 11">WD2A32</strain>
    </source>
</reference>